<name>A0A246J465_9BURK</name>
<organism evidence="3 4">
    <name type="scientific">Roseateles aquatilis</name>
    <dbReference type="NCBI Taxonomy" id="431061"/>
    <lineage>
        <taxon>Bacteria</taxon>
        <taxon>Pseudomonadati</taxon>
        <taxon>Pseudomonadota</taxon>
        <taxon>Betaproteobacteria</taxon>
        <taxon>Burkholderiales</taxon>
        <taxon>Sphaerotilaceae</taxon>
        <taxon>Roseateles</taxon>
    </lineage>
</organism>
<dbReference type="PROSITE" id="PS51257">
    <property type="entry name" value="PROKAR_LIPOPROTEIN"/>
    <property type="match status" value="1"/>
</dbReference>
<dbReference type="Proteomes" id="UP000197468">
    <property type="component" value="Unassembled WGS sequence"/>
</dbReference>
<proteinExistence type="predicted"/>
<evidence type="ECO:0000313" key="4">
    <source>
        <dbReference type="Proteomes" id="UP000197468"/>
    </source>
</evidence>
<dbReference type="InterPro" id="IPR025411">
    <property type="entry name" value="DUF4136"/>
</dbReference>
<accession>A0A246J465</accession>
<feature type="chain" id="PRO_5012648028" description="DUF4136 domain-containing protein" evidence="1">
    <location>
        <begin position="27"/>
        <end position="214"/>
    </location>
</feature>
<feature type="domain" description="DUF4136" evidence="2">
    <location>
        <begin position="40"/>
        <end position="197"/>
    </location>
</feature>
<feature type="signal peptide" evidence="1">
    <location>
        <begin position="1"/>
        <end position="26"/>
    </location>
</feature>
<keyword evidence="4" id="KW-1185">Reference proteome</keyword>
<dbReference type="OrthoDB" id="8687009at2"/>
<comment type="caution">
    <text evidence="3">The sequence shown here is derived from an EMBL/GenBank/DDBJ whole genome shotgun (WGS) entry which is preliminary data.</text>
</comment>
<sequence length="214" mass="23951">MFTLNRRRLALAGLGAAALLSLTACASLNTVTADAQTFGSWPAGRQPGTYAFERLPSQQRNEAGQAQFEDAARSAMQKAGFTESADPKTADVTVSLGARVTRTGPAPWDDPMWWRWNGSYFSWRYGPAWRPYYSRWGYAYPMDPMMERRYDREVALLIRDRASNEPLYEARASNDGLTEGGKELIGALFEASMVDFPQTRPEPHRVSVQLTPSK</sequence>
<dbReference type="AlphaFoldDB" id="A0A246J465"/>
<gene>
    <name evidence="3" type="ORF">CDN99_19835</name>
</gene>
<evidence type="ECO:0000259" key="2">
    <source>
        <dbReference type="Pfam" id="PF13590"/>
    </source>
</evidence>
<protein>
    <recommendedName>
        <fullName evidence="2">DUF4136 domain-containing protein</fullName>
    </recommendedName>
</protein>
<reference evidence="3 4" key="1">
    <citation type="journal article" date="2008" name="Int. J. Syst. Evol. Microbiol.">
        <title>Description of Roseateles aquatilis sp. nov. and Roseateles terrae sp. nov., in the class Betaproteobacteria, and emended description of the genus Roseateles.</title>
        <authorList>
            <person name="Gomila M."/>
            <person name="Bowien B."/>
            <person name="Falsen E."/>
            <person name="Moore E.R."/>
            <person name="Lalucat J."/>
        </authorList>
    </citation>
    <scope>NUCLEOTIDE SEQUENCE [LARGE SCALE GENOMIC DNA]</scope>
    <source>
        <strain evidence="3 4">CCUG 48205</strain>
    </source>
</reference>
<evidence type="ECO:0000313" key="3">
    <source>
        <dbReference type="EMBL" id="OWQ86954.1"/>
    </source>
</evidence>
<dbReference type="RefSeq" id="WP_088386623.1">
    <property type="nucleotide sequence ID" value="NZ_NIOF01000010.1"/>
</dbReference>
<keyword evidence="1" id="KW-0732">Signal</keyword>
<evidence type="ECO:0000256" key="1">
    <source>
        <dbReference type="SAM" id="SignalP"/>
    </source>
</evidence>
<dbReference type="EMBL" id="NIOF01000010">
    <property type="protein sequence ID" value="OWQ86954.1"/>
    <property type="molecule type" value="Genomic_DNA"/>
</dbReference>
<dbReference type="Pfam" id="PF13590">
    <property type="entry name" value="DUF4136"/>
    <property type="match status" value="1"/>
</dbReference>
<dbReference type="Gene3D" id="3.30.160.670">
    <property type="match status" value="1"/>
</dbReference>